<dbReference type="InterPro" id="IPR041413">
    <property type="entry name" value="MLTR_LBD"/>
</dbReference>
<dbReference type="Proteomes" id="UP001218629">
    <property type="component" value="Chromosome"/>
</dbReference>
<dbReference type="RefSeq" id="WP_275309307.1">
    <property type="nucleotide sequence ID" value="NZ_CP095749.1"/>
</dbReference>
<dbReference type="Gene3D" id="1.10.260.40">
    <property type="entry name" value="lambda repressor-like DNA-binding domains"/>
    <property type="match status" value="1"/>
</dbReference>
<dbReference type="Gene3D" id="3.30.450.180">
    <property type="match status" value="1"/>
</dbReference>
<feature type="domain" description="HTH cro/C1-type" evidence="2">
    <location>
        <begin position="48"/>
        <end position="95"/>
    </location>
</feature>
<evidence type="ECO:0000313" key="4">
    <source>
        <dbReference type="Proteomes" id="UP001218629"/>
    </source>
</evidence>
<dbReference type="InterPro" id="IPR001387">
    <property type="entry name" value="Cro/C1-type_HTH"/>
</dbReference>
<dbReference type="EMBL" id="CP095749">
    <property type="protein sequence ID" value="WEB42692.1"/>
    <property type="molecule type" value="Genomic_DNA"/>
</dbReference>
<sequence>MSAPPTARSAVTAAARRGELAAFLRLRRERLAPQDVGLPVGPRRRTPGLRREEVAERAGVGVAWYTWLEQGRAINPSVQVLDAIARALLLDPAERAHLHRLAAVPGAASAAPAPVDPPPGEGTLQTILDALNPLPAGLVDARYDVLAFNDAYAALDPRIALLPPSERNVLWRLFTADEESQPLVNWEHEVSAMLGHLRNEFGRRLQDPWWQAYVHRLCAASPRFAEMWARHDVSAPAAHRKTFRTADGRRVAIVATGFTRAEAPDAKLWIYTPADPDAARVLGELLARYREVGAAGLLAGAADRAHPEVRPSAQRPAGPGQPPEVSNSASSPTPAQS</sequence>
<reference evidence="3 4" key="1">
    <citation type="submission" date="2022-03" db="EMBL/GenBank/DDBJ databases">
        <title>Streptomyces yunnanensis P86,complete genome.</title>
        <authorList>
            <person name="Chen S."/>
            <person name="Zhang Q."/>
        </authorList>
    </citation>
    <scope>NUCLEOTIDE SEQUENCE [LARGE SCALE GENOMIC DNA]</scope>
    <source>
        <strain evidence="3 4">P86</strain>
    </source>
</reference>
<dbReference type="SMART" id="SM00530">
    <property type="entry name" value="HTH_XRE"/>
    <property type="match status" value="1"/>
</dbReference>
<protein>
    <submittedName>
        <fullName evidence="3">Helix-turn-helix transcriptional regulator</fullName>
    </submittedName>
</protein>
<evidence type="ECO:0000256" key="1">
    <source>
        <dbReference type="SAM" id="MobiDB-lite"/>
    </source>
</evidence>
<feature type="region of interest" description="Disordered" evidence="1">
    <location>
        <begin position="301"/>
        <end position="337"/>
    </location>
</feature>
<dbReference type="PANTHER" id="PTHR35010">
    <property type="entry name" value="BLL4672 PROTEIN-RELATED"/>
    <property type="match status" value="1"/>
</dbReference>
<dbReference type="Pfam" id="PF17765">
    <property type="entry name" value="MLTR_LBD"/>
    <property type="match status" value="1"/>
</dbReference>
<evidence type="ECO:0000313" key="3">
    <source>
        <dbReference type="EMBL" id="WEB42692.1"/>
    </source>
</evidence>
<dbReference type="SUPFAM" id="SSF47413">
    <property type="entry name" value="lambda repressor-like DNA-binding domains"/>
    <property type="match status" value="1"/>
</dbReference>
<evidence type="ECO:0000259" key="2">
    <source>
        <dbReference type="PROSITE" id="PS50943"/>
    </source>
</evidence>
<organism evidence="3 4">
    <name type="scientific">Streptomyces yunnanensis</name>
    <dbReference type="NCBI Taxonomy" id="156453"/>
    <lineage>
        <taxon>Bacteria</taxon>
        <taxon>Bacillati</taxon>
        <taxon>Actinomycetota</taxon>
        <taxon>Actinomycetes</taxon>
        <taxon>Kitasatosporales</taxon>
        <taxon>Streptomycetaceae</taxon>
        <taxon>Streptomyces</taxon>
    </lineage>
</organism>
<dbReference type="InterPro" id="IPR010982">
    <property type="entry name" value="Lambda_DNA-bd_dom_sf"/>
</dbReference>
<name>A0ABY8AGG2_9ACTN</name>
<proteinExistence type="predicted"/>
<feature type="compositionally biased region" description="Polar residues" evidence="1">
    <location>
        <begin position="324"/>
        <end position="337"/>
    </location>
</feature>
<dbReference type="PANTHER" id="PTHR35010:SF2">
    <property type="entry name" value="BLL4672 PROTEIN"/>
    <property type="match status" value="1"/>
</dbReference>
<dbReference type="CDD" id="cd00093">
    <property type="entry name" value="HTH_XRE"/>
    <property type="match status" value="1"/>
</dbReference>
<dbReference type="Pfam" id="PF13560">
    <property type="entry name" value="HTH_31"/>
    <property type="match status" value="1"/>
</dbReference>
<accession>A0ABY8AGG2</accession>
<dbReference type="PROSITE" id="PS50943">
    <property type="entry name" value="HTH_CROC1"/>
    <property type="match status" value="1"/>
</dbReference>
<gene>
    <name evidence="3" type="ORF">MOV08_27880</name>
</gene>
<keyword evidence="4" id="KW-1185">Reference proteome</keyword>